<sequence>MKEIWQLNCIVQRSAFVSSLSGIEDESQDALLTPQSSKQITTLQIKNRYQFKDIASVLVRCQSTIHYSFKSMPYAQLMFRNASECLVPSGHFIVTTPDANDYVCCVRDAPGLKFGDDEFHIELHG</sequence>
<reference evidence="5" key="1">
    <citation type="journal article" date="2020" name="Cell">
        <title>Large-Scale Comparative Analyses of Tick Genomes Elucidate Their Genetic Diversity and Vector Capacities.</title>
        <authorList>
            <consortium name="Tick Genome and Microbiome Consortium (TIGMIC)"/>
            <person name="Jia N."/>
            <person name="Wang J."/>
            <person name="Shi W."/>
            <person name="Du L."/>
            <person name="Sun Y."/>
            <person name="Zhan W."/>
            <person name="Jiang J.F."/>
            <person name="Wang Q."/>
            <person name="Zhang B."/>
            <person name="Ji P."/>
            <person name="Bell-Sakyi L."/>
            <person name="Cui X.M."/>
            <person name="Yuan T.T."/>
            <person name="Jiang B.G."/>
            <person name="Yang W.F."/>
            <person name="Lam T.T."/>
            <person name="Chang Q.C."/>
            <person name="Ding S.J."/>
            <person name="Wang X.J."/>
            <person name="Zhu J.G."/>
            <person name="Ruan X.D."/>
            <person name="Zhao L."/>
            <person name="Wei J.T."/>
            <person name="Ye R.Z."/>
            <person name="Que T.C."/>
            <person name="Du C.H."/>
            <person name="Zhou Y.H."/>
            <person name="Cheng J.X."/>
            <person name="Dai P.F."/>
            <person name="Guo W.B."/>
            <person name="Han X.H."/>
            <person name="Huang E.J."/>
            <person name="Li L.F."/>
            <person name="Wei W."/>
            <person name="Gao Y.C."/>
            <person name="Liu J.Z."/>
            <person name="Shao H.Z."/>
            <person name="Wang X."/>
            <person name="Wang C.C."/>
            <person name="Yang T.C."/>
            <person name="Huo Q.B."/>
            <person name="Li W."/>
            <person name="Chen H.Y."/>
            <person name="Chen S.E."/>
            <person name="Zhou L.G."/>
            <person name="Ni X.B."/>
            <person name="Tian J.H."/>
            <person name="Sheng Y."/>
            <person name="Liu T."/>
            <person name="Pan Y.S."/>
            <person name="Xia L.Y."/>
            <person name="Li J."/>
            <person name="Zhao F."/>
            <person name="Cao W.C."/>
        </authorList>
    </citation>
    <scope>NUCLEOTIDE SEQUENCE</scope>
    <source>
        <strain evidence="5">Rmic-2018</strain>
    </source>
</reference>
<dbReference type="GO" id="GO:0004482">
    <property type="term" value="F:mRNA 5'-cap (guanine-N7-)-methyltransferase activity"/>
    <property type="evidence" value="ECO:0007669"/>
    <property type="project" value="UniProtKB-EC"/>
</dbReference>
<reference evidence="5" key="2">
    <citation type="submission" date="2021-09" db="EMBL/GenBank/DDBJ databases">
        <authorList>
            <person name="Jia N."/>
            <person name="Wang J."/>
            <person name="Shi W."/>
            <person name="Du L."/>
            <person name="Sun Y."/>
            <person name="Zhan W."/>
            <person name="Jiang J."/>
            <person name="Wang Q."/>
            <person name="Zhang B."/>
            <person name="Ji P."/>
            <person name="Sakyi L.B."/>
            <person name="Cui X."/>
            <person name="Yuan T."/>
            <person name="Jiang B."/>
            <person name="Yang W."/>
            <person name="Lam T.T.-Y."/>
            <person name="Chang Q."/>
            <person name="Ding S."/>
            <person name="Wang X."/>
            <person name="Zhu J."/>
            <person name="Ruan X."/>
            <person name="Zhao L."/>
            <person name="Wei J."/>
            <person name="Que T."/>
            <person name="Du C."/>
            <person name="Cheng J."/>
            <person name="Dai P."/>
            <person name="Han X."/>
            <person name="Huang E."/>
            <person name="Gao Y."/>
            <person name="Liu J."/>
            <person name="Shao H."/>
            <person name="Ye R."/>
            <person name="Li L."/>
            <person name="Wei W."/>
            <person name="Wang X."/>
            <person name="Wang C."/>
            <person name="Huo Q."/>
            <person name="Li W."/>
            <person name="Guo W."/>
            <person name="Chen H."/>
            <person name="Chen S."/>
            <person name="Zhou L."/>
            <person name="Zhou L."/>
            <person name="Ni X."/>
            <person name="Tian J."/>
            <person name="Zhou Y."/>
            <person name="Sheng Y."/>
            <person name="Liu T."/>
            <person name="Pan Y."/>
            <person name="Xia L."/>
            <person name="Li J."/>
            <person name="Zhao F."/>
            <person name="Cao W."/>
        </authorList>
    </citation>
    <scope>NUCLEOTIDE SEQUENCE</scope>
    <source>
        <strain evidence="5">Rmic-2018</strain>
        <tissue evidence="5">Larvae</tissue>
    </source>
</reference>
<evidence type="ECO:0000313" key="6">
    <source>
        <dbReference type="Proteomes" id="UP000821866"/>
    </source>
</evidence>
<dbReference type="Pfam" id="PF03291">
    <property type="entry name" value="mRNA_G-N7_MeTrfase"/>
    <property type="match status" value="1"/>
</dbReference>
<protein>
    <recommendedName>
        <fullName evidence="4">mRNA cap 0 methyltransferase domain-containing protein</fullName>
    </recommendedName>
</protein>
<name>A0A9J6E193_RHIMP</name>
<gene>
    <name evidence="5" type="ORF">HPB51_012855</name>
</gene>
<accession>A0A9J6E193</accession>
<feature type="domain" description="MRNA cap 0 methyltransferase" evidence="4">
    <location>
        <begin position="41"/>
        <end position="122"/>
    </location>
</feature>
<evidence type="ECO:0000256" key="2">
    <source>
        <dbReference type="ARBA" id="ARBA00022679"/>
    </source>
</evidence>
<comment type="caution">
    <text evidence="5">The sequence shown here is derived from an EMBL/GenBank/DDBJ whole genome shotgun (WGS) entry which is preliminary data.</text>
</comment>
<organism evidence="5 6">
    <name type="scientific">Rhipicephalus microplus</name>
    <name type="common">Cattle tick</name>
    <name type="synonym">Boophilus microplus</name>
    <dbReference type="NCBI Taxonomy" id="6941"/>
    <lineage>
        <taxon>Eukaryota</taxon>
        <taxon>Metazoa</taxon>
        <taxon>Ecdysozoa</taxon>
        <taxon>Arthropoda</taxon>
        <taxon>Chelicerata</taxon>
        <taxon>Arachnida</taxon>
        <taxon>Acari</taxon>
        <taxon>Parasitiformes</taxon>
        <taxon>Ixodida</taxon>
        <taxon>Ixodoidea</taxon>
        <taxon>Ixodidae</taxon>
        <taxon>Rhipicephalinae</taxon>
        <taxon>Rhipicephalus</taxon>
        <taxon>Boophilus</taxon>
    </lineage>
</organism>
<dbReference type="SUPFAM" id="SSF53335">
    <property type="entry name" value="S-adenosyl-L-methionine-dependent methyltransferases"/>
    <property type="match status" value="1"/>
</dbReference>
<evidence type="ECO:0000256" key="1">
    <source>
        <dbReference type="ARBA" id="ARBA00022603"/>
    </source>
</evidence>
<comment type="catalytic activity">
    <reaction evidence="3">
        <text>a 5'-end (5'-triphosphoguanosine)-ribonucleoside in mRNA + S-adenosyl-L-methionine = a 5'-end (N(7)-methyl 5'-triphosphoguanosine)-ribonucleoside in mRNA + S-adenosyl-L-homocysteine</text>
        <dbReference type="Rhea" id="RHEA:67008"/>
        <dbReference type="Rhea" id="RHEA-COMP:17166"/>
        <dbReference type="Rhea" id="RHEA-COMP:17167"/>
        <dbReference type="ChEBI" id="CHEBI:57856"/>
        <dbReference type="ChEBI" id="CHEBI:59789"/>
        <dbReference type="ChEBI" id="CHEBI:156461"/>
        <dbReference type="ChEBI" id="CHEBI:167617"/>
        <dbReference type="EC" id="2.1.1.56"/>
    </reaction>
</comment>
<evidence type="ECO:0000256" key="3">
    <source>
        <dbReference type="ARBA" id="ARBA00044712"/>
    </source>
</evidence>
<evidence type="ECO:0000313" key="5">
    <source>
        <dbReference type="EMBL" id="KAH8028086.1"/>
    </source>
</evidence>
<dbReference type="VEuPathDB" id="VectorBase:LOC119172401"/>
<dbReference type="AlphaFoldDB" id="A0A9J6E193"/>
<evidence type="ECO:0000259" key="4">
    <source>
        <dbReference type="Pfam" id="PF03291"/>
    </source>
</evidence>
<dbReference type="Proteomes" id="UP000821866">
    <property type="component" value="Chromosome 4"/>
</dbReference>
<keyword evidence="6" id="KW-1185">Reference proteome</keyword>
<dbReference type="EMBL" id="JABSTU010000006">
    <property type="protein sequence ID" value="KAH8028086.1"/>
    <property type="molecule type" value="Genomic_DNA"/>
</dbReference>
<dbReference type="InterPro" id="IPR004971">
    <property type="entry name" value="mRNA_G-N7_MeTrfase_dom"/>
</dbReference>
<keyword evidence="1" id="KW-0489">Methyltransferase</keyword>
<dbReference type="InterPro" id="IPR029063">
    <property type="entry name" value="SAM-dependent_MTases_sf"/>
</dbReference>
<proteinExistence type="predicted"/>
<keyword evidence="2" id="KW-0808">Transferase</keyword>
<dbReference type="Gene3D" id="3.40.50.150">
    <property type="entry name" value="Vaccinia Virus protein VP39"/>
    <property type="match status" value="1"/>
</dbReference>